<name>A0A409X5A7_9AGAR</name>
<evidence type="ECO:0000313" key="2">
    <source>
        <dbReference type="EMBL" id="PPQ85884.1"/>
    </source>
</evidence>
<sequence length="367" mass="41233">MSLIWKTIKDTLSVVKFSGKNLSPIDLALADIDPTESPFDLLNGTPIDKSLRHIFRASPCSKCDVLSTDLKVCAKCRKEDWSNHKDACAQAAQMGITSMNKYLERLYLEPEFTISLQRAILEEIRSLDLEFSTETAIKVQVLVGVEPVDLQDFSNIVNSRDFPGNGEYPMGMPQVLRIIVSPEAPVPIHTDSRYTVMRGCLDMMPGCSTLPIVIIQMVNTKSDTKTGFQHYKFNIGTPFFVGHKICTTSTDTISIPTLSGKGGGLNKPRTADAYLERINMLIRQDHSNRYHLRTKMVSGDVKLFSLAIRGELKSESHAFLYEYCKAWMAKILREDVYDEISETQRMRITARIFGIVPEPGEAIILDI</sequence>
<dbReference type="EMBL" id="NHYE01004191">
    <property type="protein sequence ID" value="PPQ85884.1"/>
    <property type="molecule type" value="Genomic_DNA"/>
</dbReference>
<dbReference type="AlphaFoldDB" id="A0A409X5A7"/>
<reference evidence="2 3" key="1">
    <citation type="journal article" date="2018" name="Evol. Lett.">
        <title>Horizontal gene cluster transfer increased hallucinogenic mushroom diversity.</title>
        <authorList>
            <person name="Reynolds H.T."/>
            <person name="Vijayakumar V."/>
            <person name="Gluck-Thaler E."/>
            <person name="Korotkin H.B."/>
            <person name="Matheny P.B."/>
            <person name="Slot J.C."/>
        </authorList>
    </citation>
    <scope>NUCLEOTIDE SEQUENCE [LARGE SCALE GENOMIC DNA]</scope>
    <source>
        <strain evidence="2 3">SRW20</strain>
    </source>
</reference>
<evidence type="ECO:0000313" key="3">
    <source>
        <dbReference type="Proteomes" id="UP000284706"/>
    </source>
</evidence>
<dbReference type="Proteomes" id="UP000284706">
    <property type="component" value="Unassembled WGS sequence"/>
</dbReference>
<evidence type="ECO:0000259" key="1">
    <source>
        <dbReference type="Pfam" id="PF26632"/>
    </source>
</evidence>
<gene>
    <name evidence="2" type="ORF">CVT26_000672</name>
</gene>
<comment type="caution">
    <text evidence="2">The sequence shown here is derived from an EMBL/GenBank/DDBJ whole genome shotgun (WGS) entry which is preliminary data.</text>
</comment>
<proteinExistence type="predicted"/>
<accession>A0A409X5A7</accession>
<dbReference type="OrthoDB" id="9922773at2759"/>
<dbReference type="Pfam" id="PF26632">
    <property type="entry name" value="DUF8205"/>
    <property type="match status" value="1"/>
</dbReference>
<protein>
    <recommendedName>
        <fullName evidence="1">DUF8205 domain-containing protein</fullName>
    </recommendedName>
</protein>
<feature type="domain" description="DUF8205" evidence="1">
    <location>
        <begin position="94"/>
        <end position="337"/>
    </location>
</feature>
<organism evidence="2 3">
    <name type="scientific">Gymnopilus dilepis</name>
    <dbReference type="NCBI Taxonomy" id="231916"/>
    <lineage>
        <taxon>Eukaryota</taxon>
        <taxon>Fungi</taxon>
        <taxon>Dikarya</taxon>
        <taxon>Basidiomycota</taxon>
        <taxon>Agaricomycotina</taxon>
        <taxon>Agaricomycetes</taxon>
        <taxon>Agaricomycetidae</taxon>
        <taxon>Agaricales</taxon>
        <taxon>Agaricineae</taxon>
        <taxon>Hymenogastraceae</taxon>
        <taxon>Gymnopilus</taxon>
    </lineage>
</organism>
<dbReference type="InParanoid" id="A0A409X5A7"/>
<dbReference type="InterPro" id="IPR058518">
    <property type="entry name" value="DUF8205"/>
</dbReference>
<keyword evidence="3" id="KW-1185">Reference proteome</keyword>